<feature type="region of interest" description="Disordered" evidence="4">
    <location>
        <begin position="260"/>
        <end position="286"/>
    </location>
</feature>
<dbReference type="SUPFAM" id="SSF46785">
    <property type="entry name" value="Winged helix' DNA-binding domain"/>
    <property type="match status" value="2"/>
</dbReference>
<keyword evidence="7" id="KW-1185">Reference proteome</keyword>
<evidence type="ECO:0000313" key="7">
    <source>
        <dbReference type="Proteomes" id="UP001617907"/>
    </source>
</evidence>
<name>A0ABW8H8Z4_9ACTN</name>
<protein>
    <submittedName>
        <fullName evidence="6">Winged helix-turn-helix transcriptional regulator</fullName>
    </submittedName>
</protein>
<keyword evidence="2" id="KW-0238">DNA-binding</keyword>
<feature type="domain" description="HTH hxlR-type" evidence="5">
    <location>
        <begin position="17"/>
        <end position="115"/>
    </location>
</feature>
<dbReference type="Pfam" id="PF01638">
    <property type="entry name" value="HxlR"/>
    <property type="match status" value="2"/>
</dbReference>
<proteinExistence type="predicted"/>
<feature type="domain" description="HTH hxlR-type" evidence="5">
    <location>
        <begin position="114"/>
        <end position="216"/>
    </location>
</feature>
<keyword evidence="3" id="KW-0804">Transcription</keyword>
<organism evidence="6 7">
    <name type="scientific">Streptomyces ardesiacus</name>
    <dbReference type="NCBI Taxonomy" id="285564"/>
    <lineage>
        <taxon>Bacteria</taxon>
        <taxon>Bacillati</taxon>
        <taxon>Actinomycetota</taxon>
        <taxon>Actinomycetes</taxon>
        <taxon>Kitasatosporales</taxon>
        <taxon>Streptomycetaceae</taxon>
        <taxon>Streptomyces</taxon>
    </lineage>
</organism>
<evidence type="ECO:0000256" key="1">
    <source>
        <dbReference type="ARBA" id="ARBA00023015"/>
    </source>
</evidence>
<dbReference type="InterPro" id="IPR036388">
    <property type="entry name" value="WH-like_DNA-bd_sf"/>
</dbReference>
<dbReference type="PANTHER" id="PTHR33204">
    <property type="entry name" value="TRANSCRIPTIONAL REGULATOR, MARR FAMILY"/>
    <property type="match status" value="1"/>
</dbReference>
<dbReference type="Gene3D" id="1.10.10.10">
    <property type="entry name" value="Winged helix-like DNA-binding domain superfamily/Winged helix DNA-binding domain"/>
    <property type="match status" value="2"/>
</dbReference>
<dbReference type="InterPro" id="IPR002577">
    <property type="entry name" value="HTH_HxlR"/>
</dbReference>
<accession>A0ABW8H8Z4</accession>
<dbReference type="InterPro" id="IPR036390">
    <property type="entry name" value="WH_DNA-bd_sf"/>
</dbReference>
<evidence type="ECO:0000256" key="2">
    <source>
        <dbReference type="ARBA" id="ARBA00023125"/>
    </source>
</evidence>
<comment type="caution">
    <text evidence="6">The sequence shown here is derived from an EMBL/GenBank/DDBJ whole genome shotgun (WGS) entry which is preliminary data.</text>
</comment>
<evidence type="ECO:0000259" key="5">
    <source>
        <dbReference type="PROSITE" id="PS51118"/>
    </source>
</evidence>
<evidence type="ECO:0000256" key="4">
    <source>
        <dbReference type="SAM" id="MobiDB-lite"/>
    </source>
</evidence>
<reference evidence="6 7" key="1">
    <citation type="submission" date="2024-10" db="EMBL/GenBank/DDBJ databases">
        <title>The Natural Products Discovery Center: Release of the First 8490 Sequenced Strains for Exploring Actinobacteria Biosynthetic Diversity.</title>
        <authorList>
            <person name="Kalkreuter E."/>
            <person name="Kautsar S.A."/>
            <person name="Yang D."/>
            <person name="Bader C.D."/>
            <person name="Teijaro C.N."/>
            <person name="Fluegel L."/>
            <person name="Davis C.M."/>
            <person name="Simpson J.R."/>
            <person name="Lauterbach L."/>
            <person name="Steele A.D."/>
            <person name="Gui C."/>
            <person name="Meng S."/>
            <person name="Li G."/>
            <person name="Viehrig K."/>
            <person name="Ye F."/>
            <person name="Su P."/>
            <person name="Kiefer A.F."/>
            <person name="Nichols A."/>
            <person name="Cepeda A.J."/>
            <person name="Yan W."/>
            <person name="Fan B."/>
            <person name="Jiang Y."/>
            <person name="Adhikari A."/>
            <person name="Zheng C.-J."/>
            <person name="Schuster L."/>
            <person name="Cowan T.M."/>
            <person name="Smanski M.J."/>
            <person name="Chevrette M.G."/>
            <person name="De Carvalho L.P.S."/>
            <person name="Shen B."/>
        </authorList>
    </citation>
    <scope>NUCLEOTIDE SEQUENCE [LARGE SCALE GENOMIC DNA]</scope>
    <source>
        <strain evidence="6 7">NPDC093086</strain>
    </source>
</reference>
<dbReference type="RefSeq" id="WP_350889765.1">
    <property type="nucleotide sequence ID" value="NZ_JBEOTR010000002.1"/>
</dbReference>
<gene>
    <name evidence="6" type="ORF">ACIQFM_13410</name>
</gene>
<evidence type="ECO:0000313" key="6">
    <source>
        <dbReference type="EMBL" id="MFJ6037242.1"/>
    </source>
</evidence>
<dbReference type="EMBL" id="JBIVPC010000006">
    <property type="protein sequence ID" value="MFJ6037242.1"/>
    <property type="molecule type" value="Genomic_DNA"/>
</dbReference>
<dbReference type="PANTHER" id="PTHR33204:SF37">
    <property type="entry name" value="HTH-TYPE TRANSCRIPTIONAL REGULATOR YODB"/>
    <property type="match status" value="1"/>
</dbReference>
<dbReference type="Proteomes" id="UP001617907">
    <property type="component" value="Unassembled WGS sequence"/>
</dbReference>
<evidence type="ECO:0000256" key="3">
    <source>
        <dbReference type="ARBA" id="ARBA00023163"/>
    </source>
</evidence>
<dbReference type="PROSITE" id="PS51118">
    <property type="entry name" value="HTH_HXLR"/>
    <property type="match status" value="2"/>
</dbReference>
<sequence length="286" mass="30288">MATPGLPPTFSIASIDAQRVEEALARIGPKWTTWTAMTLAQVRGPVRVRDVAAQLPFVSEQFVGKRLATMHADGLVVRGYDRRGAPYQLSALGTSLAPVLRTVSDWSRTHLTQEPMAEAERVEDALRRLHLRHSTAVIQALDSADGQMRFVHIAEAAGLDNGLARQRLVRLQADGLVTRTGSRHGDPYVLTDAGQALGAVYASVEHWSQPFALRGGTAAPLPAAAATRTHVGIPLGAGAGSARTAAALRRSAAASNVMFSHAPQPEPRVPAAVTAQSAPGRGRCRG</sequence>
<keyword evidence="1" id="KW-0805">Transcription regulation</keyword>